<dbReference type="InterPro" id="IPR004045">
    <property type="entry name" value="Glutathione_S-Trfase_N"/>
</dbReference>
<dbReference type="CDD" id="cd03039">
    <property type="entry name" value="GST_N_Sigma_like"/>
    <property type="match status" value="1"/>
</dbReference>
<dbReference type="EMBL" id="CAJNOQ010018788">
    <property type="protein sequence ID" value="CAF1436481.1"/>
    <property type="molecule type" value="Genomic_DNA"/>
</dbReference>
<dbReference type="GO" id="GO:0006749">
    <property type="term" value="P:glutathione metabolic process"/>
    <property type="evidence" value="ECO:0007669"/>
    <property type="project" value="TreeGrafter"/>
</dbReference>
<dbReference type="InterPro" id="IPR050213">
    <property type="entry name" value="GST_superfamily"/>
</dbReference>
<dbReference type="PANTHER" id="PTHR11571:SF150">
    <property type="entry name" value="GLUTATHIONE S-TRANSFERASE"/>
    <property type="match status" value="1"/>
</dbReference>
<dbReference type="GO" id="GO:0004364">
    <property type="term" value="F:glutathione transferase activity"/>
    <property type="evidence" value="ECO:0007669"/>
    <property type="project" value="TreeGrafter"/>
</dbReference>
<name>A0A815NTA9_9BILA</name>
<dbReference type="PROSITE" id="PS50404">
    <property type="entry name" value="GST_NTER"/>
    <property type="match status" value="1"/>
</dbReference>
<dbReference type="OrthoDB" id="414243at2759"/>
<dbReference type="Gene3D" id="3.40.30.10">
    <property type="entry name" value="Glutaredoxin"/>
    <property type="match status" value="1"/>
</dbReference>
<evidence type="ECO:0000313" key="4">
    <source>
        <dbReference type="Proteomes" id="UP000663829"/>
    </source>
</evidence>
<dbReference type="AlphaFoldDB" id="A0A815NTA9"/>
<dbReference type="SFLD" id="SFLDS00019">
    <property type="entry name" value="Glutathione_Transferase_(cytos"/>
    <property type="match status" value="1"/>
</dbReference>
<evidence type="ECO:0000259" key="1">
    <source>
        <dbReference type="PROSITE" id="PS50404"/>
    </source>
</evidence>
<dbReference type="Proteomes" id="UP000663829">
    <property type="component" value="Unassembled WGS sequence"/>
</dbReference>
<comment type="caution">
    <text evidence="2">The sequence shown here is derived from an EMBL/GenBank/DDBJ whole genome shotgun (WGS) entry which is preliminary data.</text>
</comment>
<dbReference type="Pfam" id="PF02798">
    <property type="entry name" value="GST_N"/>
    <property type="match status" value="1"/>
</dbReference>
<dbReference type="InterPro" id="IPR040079">
    <property type="entry name" value="Glutathione_S-Trfase"/>
</dbReference>
<dbReference type="Gene3D" id="1.20.1050.10">
    <property type="match status" value="1"/>
</dbReference>
<dbReference type="SUPFAM" id="SSF52833">
    <property type="entry name" value="Thioredoxin-like"/>
    <property type="match status" value="1"/>
</dbReference>
<dbReference type="Proteomes" id="UP000681722">
    <property type="component" value="Unassembled WGS sequence"/>
</dbReference>
<dbReference type="PANTHER" id="PTHR11571">
    <property type="entry name" value="GLUTATHIONE S-TRANSFERASE"/>
    <property type="match status" value="1"/>
</dbReference>
<protein>
    <recommendedName>
        <fullName evidence="1">GST N-terminal domain-containing protein</fullName>
    </recommendedName>
</protein>
<dbReference type="InterPro" id="IPR036249">
    <property type="entry name" value="Thioredoxin-like_sf"/>
</dbReference>
<sequence length="155" mass="18269">MSKYKLYYFDTRGRAEIIRLILTQAGHPFDDIRYGHDEFQAHHKHEMPLEQMPVLEIISDQHQQKPSKLPQSLTIARYLAKEFDLAGKTNLQQAQVDSVVDTMMDLSQQFMIKVFHVQDPEKRETSKQEFLTKDLPQQFQNLEILFKMYNDGRGP</sequence>
<dbReference type="EMBL" id="CAJOBC010084230">
    <property type="protein sequence ID" value="CAF4313891.1"/>
    <property type="molecule type" value="Genomic_DNA"/>
</dbReference>
<evidence type="ECO:0000313" key="3">
    <source>
        <dbReference type="EMBL" id="CAF4313891.1"/>
    </source>
</evidence>
<keyword evidence="4" id="KW-1185">Reference proteome</keyword>
<accession>A0A815NTA9</accession>
<feature type="domain" description="GST N-terminal" evidence="1">
    <location>
        <begin position="2"/>
        <end position="87"/>
    </location>
</feature>
<proteinExistence type="predicted"/>
<evidence type="ECO:0000313" key="2">
    <source>
        <dbReference type="EMBL" id="CAF1436481.1"/>
    </source>
</evidence>
<organism evidence="2 4">
    <name type="scientific">Didymodactylos carnosus</name>
    <dbReference type="NCBI Taxonomy" id="1234261"/>
    <lineage>
        <taxon>Eukaryota</taxon>
        <taxon>Metazoa</taxon>
        <taxon>Spiralia</taxon>
        <taxon>Gnathifera</taxon>
        <taxon>Rotifera</taxon>
        <taxon>Eurotatoria</taxon>
        <taxon>Bdelloidea</taxon>
        <taxon>Philodinida</taxon>
        <taxon>Philodinidae</taxon>
        <taxon>Didymodactylos</taxon>
    </lineage>
</organism>
<gene>
    <name evidence="2" type="ORF">GPM918_LOCUS34207</name>
    <name evidence="3" type="ORF">SRO942_LOCUS34905</name>
</gene>
<reference evidence="2" key="1">
    <citation type="submission" date="2021-02" db="EMBL/GenBank/DDBJ databases">
        <authorList>
            <person name="Nowell W R."/>
        </authorList>
    </citation>
    <scope>NUCLEOTIDE SEQUENCE</scope>
</reference>
<dbReference type="SUPFAM" id="SSF47616">
    <property type="entry name" value="GST C-terminal domain-like"/>
    <property type="match status" value="1"/>
</dbReference>
<dbReference type="InterPro" id="IPR036282">
    <property type="entry name" value="Glutathione-S-Trfase_C_sf"/>
</dbReference>